<dbReference type="EMBL" id="JBBPFD010000007">
    <property type="protein sequence ID" value="KAK7919421.1"/>
    <property type="molecule type" value="Genomic_DNA"/>
</dbReference>
<dbReference type="InterPro" id="IPR050541">
    <property type="entry name" value="LRR_TM_domain-containing"/>
</dbReference>
<organism evidence="6 7">
    <name type="scientific">Mugilogobius chulae</name>
    <name type="common">yellowstripe goby</name>
    <dbReference type="NCBI Taxonomy" id="88201"/>
    <lineage>
        <taxon>Eukaryota</taxon>
        <taxon>Metazoa</taxon>
        <taxon>Chordata</taxon>
        <taxon>Craniata</taxon>
        <taxon>Vertebrata</taxon>
        <taxon>Euteleostomi</taxon>
        <taxon>Actinopterygii</taxon>
        <taxon>Neopterygii</taxon>
        <taxon>Teleostei</taxon>
        <taxon>Neoteleostei</taxon>
        <taxon>Acanthomorphata</taxon>
        <taxon>Gobiaria</taxon>
        <taxon>Gobiiformes</taxon>
        <taxon>Gobioidei</taxon>
        <taxon>Gobiidae</taxon>
        <taxon>Gobionellinae</taxon>
        <taxon>Mugilogobius</taxon>
    </lineage>
</organism>
<dbReference type="SUPFAM" id="SSF52058">
    <property type="entry name" value="L domain-like"/>
    <property type="match status" value="1"/>
</dbReference>
<reference evidence="7" key="1">
    <citation type="submission" date="2024-04" db="EMBL/GenBank/DDBJ databases">
        <title>Salinicola lusitanus LLJ914,a marine bacterium isolated from the Okinawa Trough.</title>
        <authorList>
            <person name="Li J."/>
        </authorList>
    </citation>
    <scope>NUCLEOTIDE SEQUENCE [LARGE SCALE GENOMIC DNA]</scope>
</reference>
<proteinExistence type="predicted"/>
<evidence type="ECO:0000256" key="2">
    <source>
        <dbReference type="ARBA" id="ARBA00022729"/>
    </source>
</evidence>
<evidence type="ECO:0000313" key="7">
    <source>
        <dbReference type="Proteomes" id="UP001460270"/>
    </source>
</evidence>
<comment type="caution">
    <text evidence="6">The sequence shown here is derived from an EMBL/GenBank/DDBJ whole genome shotgun (WGS) entry which is preliminary data.</text>
</comment>
<dbReference type="Proteomes" id="UP001460270">
    <property type="component" value="Unassembled WGS sequence"/>
</dbReference>
<dbReference type="InterPro" id="IPR032675">
    <property type="entry name" value="LRR_dom_sf"/>
</dbReference>
<feature type="region of interest" description="Disordered" evidence="4">
    <location>
        <begin position="86"/>
        <end position="114"/>
    </location>
</feature>
<dbReference type="PANTHER" id="PTHR24369:SF157">
    <property type="entry name" value="LRRCT DOMAIN-CONTAINING PROTEIN"/>
    <property type="match status" value="1"/>
</dbReference>
<evidence type="ECO:0000313" key="6">
    <source>
        <dbReference type="EMBL" id="KAK7919421.1"/>
    </source>
</evidence>
<dbReference type="SMART" id="SM00082">
    <property type="entry name" value="LRRCT"/>
    <property type="match status" value="1"/>
</dbReference>
<protein>
    <recommendedName>
        <fullName evidence="5">LRRCT domain-containing protein</fullName>
    </recommendedName>
</protein>
<keyword evidence="3" id="KW-0677">Repeat</keyword>
<sequence length="114" mass="12809">MERLHLDNMGLERFSDGAFTGVTAIKSLYLDNNRLKTLPKSLDYGTLTNITLFNNPWTCTCSLAPLRRWMDTSRIRPDALCASPAAQKGRQVRDSSAFSGCKAKRKRAKKGTRQ</sequence>
<dbReference type="GO" id="GO:0005886">
    <property type="term" value="C:plasma membrane"/>
    <property type="evidence" value="ECO:0007669"/>
    <property type="project" value="TreeGrafter"/>
</dbReference>
<feature type="domain" description="LRRCT" evidence="5">
    <location>
        <begin position="55"/>
        <end position="102"/>
    </location>
</feature>
<name>A0AAW0PJN5_9GOBI</name>
<dbReference type="InterPro" id="IPR001611">
    <property type="entry name" value="Leu-rich_rpt"/>
</dbReference>
<dbReference type="Pfam" id="PF13855">
    <property type="entry name" value="LRR_8"/>
    <property type="match status" value="1"/>
</dbReference>
<dbReference type="InterPro" id="IPR000483">
    <property type="entry name" value="Cys-rich_flank_reg_C"/>
</dbReference>
<keyword evidence="7" id="KW-1185">Reference proteome</keyword>
<keyword evidence="1" id="KW-0433">Leucine-rich repeat</keyword>
<gene>
    <name evidence="6" type="ORF">WMY93_010705</name>
</gene>
<dbReference type="Gene3D" id="3.80.10.10">
    <property type="entry name" value="Ribonuclease Inhibitor"/>
    <property type="match status" value="1"/>
</dbReference>
<accession>A0AAW0PJN5</accession>
<feature type="compositionally biased region" description="Basic residues" evidence="4">
    <location>
        <begin position="102"/>
        <end position="114"/>
    </location>
</feature>
<dbReference type="AlphaFoldDB" id="A0AAW0PJN5"/>
<evidence type="ECO:0000256" key="3">
    <source>
        <dbReference type="ARBA" id="ARBA00022737"/>
    </source>
</evidence>
<dbReference type="PANTHER" id="PTHR24369">
    <property type="entry name" value="ANTIGEN BSP, PUTATIVE-RELATED"/>
    <property type="match status" value="1"/>
</dbReference>
<evidence type="ECO:0000256" key="1">
    <source>
        <dbReference type="ARBA" id="ARBA00022614"/>
    </source>
</evidence>
<evidence type="ECO:0000259" key="5">
    <source>
        <dbReference type="SMART" id="SM00082"/>
    </source>
</evidence>
<evidence type="ECO:0000256" key="4">
    <source>
        <dbReference type="SAM" id="MobiDB-lite"/>
    </source>
</evidence>
<keyword evidence="2" id="KW-0732">Signal</keyword>